<comment type="caution">
    <text evidence="2">The sequence shown here is derived from an EMBL/GenBank/DDBJ whole genome shotgun (WGS) entry which is preliminary data.</text>
</comment>
<accession>V2XPI7</accession>
<evidence type="ECO:0000313" key="2">
    <source>
        <dbReference type="EMBL" id="ESK94766.1"/>
    </source>
</evidence>
<keyword evidence="1" id="KW-0812">Transmembrane</keyword>
<dbReference type="EMBL" id="AWSO01000121">
    <property type="protein sequence ID" value="ESK94766.1"/>
    <property type="molecule type" value="Genomic_DNA"/>
</dbReference>
<feature type="transmembrane region" description="Helical" evidence="1">
    <location>
        <begin position="208"/>
        <end position="232"/>
    </location>
</feature>
<name>V2XPI7_MONRO</name>
<dbReference type="KEGG" id="mrr:Moror_14159"/>
<dbReference type="HOGENOM" id="CLU_044614_2_0_1"/>
<keyword evidence="1" id="KW-1133">Transmembrane helix</keyword>
<protein>
    <submittedName>
        <fullName evidence="2">Uncharacterized protein</fullName>
    </submittedName>
</protein>
<proteinExistence type="predicted"/>
<feature type="transmembrane region" description="Helical" evidence="1">
    <location>
        <begin position="288"/>
        <end position="305"/>
    </location>
</feature>
<feature type="transmembrane region" description="Helical" evidence="1">
    <location>
        <begin position="64"/>
        <end position="84"/>
    </location>
</feature>
<feature type="transmembrane region" description="Helical" evidence="1">
    <location>
        <begin position="117"/>
        <end position="136"/>
    </location>
</feature>
<gene>
    <name evidence="2" type="ORF">Moror_14159</name>
</gene>
<dbReference type="Proteomes" id="UP000017559">
    <property type="component" value="Unassembled WGS sequence"/>
</dbReference>
<sequence length="378" mass="41780">MSSLIGDELSHFSSIQRIIVSPIATLSAMYFVYGLYILLFGTAFHLMYSRHRRQDDEWLNRKMYLSLTVVLFVLSTAFVVDYTIGALEESSAFFTAVKILDDQPLVDYSHRKTTLTALYFLIPILLNVTAEYMLIHRCYVIWGSRKRLAIPLLVASVLGNILGVIGVIIMTVGGSAAAESGWLRPEDGGNDSNIASDSALWRFGNKIYVAYVSISLAVNSVLTLLTAGRIWWIHRQIYTCDRDIRANGKLIDSVSRIILESGLLYPTMSIIALTTYSVTTVDTFPLDFTPVMNLSAAIAPTLIIVRAKLGKNVESLQTQAQVSDICFTCPCRTTLREGTTTTRSISQEQVYSIGHLSMASITETGTEAEQQAKEASAV</sequence>
<evidence type="ECO:0000256" key="1">
    <source>
        <dbReference type="SAM" id="Phobius"/>
    </source>
</evidence>
<feature type="transmembrane region" description="Helical" evidence="1">
    <location>
        <begin position="148"/>
        <end position="172"/>
    </location>
</feature>
<feature type="transmembrane region" description="Helical" evidence="1">
    <location>
        <begin position="253"/>
        <end position="276"/>
    </location>
</feature>
<keyword evidence="1" id="KW-0472">Membrane</keyword>
<reference evidence="2 3" key="1">
    <citation type="journal article" date="2014" name="BMC Genomics">
        <title>Genome and secretome analysis of the hemibiotrophic fungal pathogen, Moniliophthora roreri, which causes frosty pod rot disease of cacao: mechanisms of the biotrophic and necrotrophic phases.</title>
        <authorList>
            <person name="Meinhardt L.W."/>
            <person name="Costa G.G.L."/>
            <person name="Thomazella D.P.T."/>
            <person name="Teixeira P.J.P.L."/>
            <person name="Carazzolle M.F."/>
            <person name="Schuster S.C."/>
            <person name="Carlson J.E."/>
            <person name="Guiltinan M.J."/>
            <person name="Mieczkowski P."/>
            <person name="Farmer A."/>
            <person name="Ramaraj T."/>
            <person name="Crozier J."/>
            <person name="Davis R.E."/>
            <person name="Shao J."/>
            <person name="Melnick R.L."/>
            <person name="Pereira G.A.G."/>
            <person name="Bailey B.A."/>
        </authorList>
    </citation>
    <scope>NUCLEOTIDE SEQUENCE [LARGE SCALE GENOMIC DNA]</scope>
    <source>
        <strain evidence="2 3">MCA 2997</strain>
    </source>
</reference>
<keyword evidence="3" id="KW-1185">Reference proteome</keyword>
<feature type="transmembrane region" description="Helical" evidence="1">
    <location>
        <begin position="20"/>
        <end position="44"/>
    </location>
</feature>
<dbReference type="AlphaFoldDB" id="V2XPI7"/>
<organism evidence="2 3">
    <name type="scientific">Moniliophthora roreri (strain MCA 2997)</name>
    <name type="common">Cocoa frosty pod rot fungus</name>
    <name type="synonym">Crinipellis roreri</name>
    <dbReference type="NCBI Taxonomy" id="1381753"/>
    <lineage>
        <taxon>Eukaryota</taxon>
        <taxon>Fungi</taxon>
        <taxon>Dikarya</taxon>
        <taxon>Basidiomycota</taxon>
        <taxon>Agaricomycotina</taxon>
        <taxon>Agaricomycetes</taxon>
        <taxon>Agaricomycetidae</taxon>
        <taxon>Agaricales</taxon>
        <taxon>Marasmiineae</taxon>
        <taxon>Marasmiaceae</taxon>
        <taxon>Moniliophthora</taxon>
    </lineage>
</organism>
<dbReference type="OrthoDB" id="10478362at2759"/>
<evidence type="ECO:0000313" key="3">
    <source>
        <dbReference type="Proteomes" id="UP000017559"/>
    </source>
</evidence>